<feature type="chain" id="PRO_5011967821" description="Lipoprotein" evidence="2">
    <location>
        <begin position="21"/>
        <end position="187"/>
    </location>
</feature>
<protein>
    <recommendedName>
        <fullName evidence="5">Lipoprotein</fullName>
    </recommendedName>
</protein>
<accession>A0A217ECS0</accession>
<feature type="region of interest" description="Disordered" evidence="1">
    <location>
        <begin position="164"/>
        <end position="187"/>
    </location>
</feature>
<dbReference type="RefSeq" id="WP_088822318.1">
    <property type="nucleotide sequence ID" value="NZ_FZLN01000001.1"/>
</dbReference>
<dbReference type="EMBL" id="FZLN01000001">
    <property type="protein sequence ID" value="SNQ28319.1"/>
    <property type="molecule type" value="Genomic_DNA"/>
</dbReference>
<dbReference type="PROSITE" id="PS51257">
    <property type="entry name" value="PROKAR_LIPOPROTEIN"/>
    <property type="match status" value="1"/>
</dbReference>
<reference evidence="4" key="1">
    <citation type="submission" date="2017-06" db="EMBL/GenBank/DDBJ databases">
        <authorList>
            <person name="Varghese N."/>
            <person name="Submissions S."/>
        </authorList>
    </citation>
    <scope>NUCLEOTIDE SEQUENCE [LARGE SCALE GENOMIC DNA]</scope>
    <source>
        <strain evidence="4">ANC 5114</strain>
    </source>
</reference>
<feature type="signal peptide" evidence="2">
    <location>
        <begin position="1"/>
        <end position="20"/>
    </location>
</feature>
<name>A0A217ECS0_9GAMM</name>
<dbReference type="OrthoDB" id="6712404at2"/>
<gene>
    <name evidence="3" type="ORF">SAMN05444584_0234</name>
</gene>
<organism evidence="3 4">
    <name type="scientific">Acinetobacter apis</name>
    <dbReference type="NCBI Taxonomy" id="1229165"/>
    <lineage>
        <taxon>Bacteria</taxon>
        <taxon>Pseudomonadati</taxon>
        <taxon>Pseudomonadota</taxon>
        <taxon>Gammaproteobacteria</taxon>
        <taxon>Moraxellales</taxon>
        <taxon>Moraxellaceae</taxon>
        <taxon>Acinetobacter</taxon>
    </lineage>
</organism>
<keyword evidence="4" id="KW-1185">Reference proteome</keyword>
<dbReference type="AlphaFoldDB" id="A0A217ECS0"/>
<evidence type="ECO:0000313" key="4">
    <source>
        <dbReference type="Proteomes" id="UP000243463"/>
    </source>
</evidence>
<proteinExistence type="predicted"/>
<evidence type="ECO:0000313" key="3">
    <source>
        <dbReference type="EMBL" id="SNQ28319.1"/>
    </source>
</evidence>
<keyword evidence="2" id="KW-0732">Signal</keyword>
<evidence type="ECO:0008006" key="5">
    <source>
        <dbReference type="Google" id="ProtNLM"/>
    </source>
</evidence>
<evidence type="ECO:0000256" key="2">
    <source>
        <dbReference type="SAM" id="SignalP"/>
    </source>
</evidence>
<dbReference type="Proteomes" id="UP000243463">
    <property type="component" value="Unassembled WGS sequence"/>
</dbReference>
<evidence type="ECO:0000256" key="1">
    <source>
        <dbReference type="SAM" id="MobiDB-lite"/>
    </source>
</evidence>
<sequence>MKNLVIATLCTSVLLLTACAKPSEKQAAEQTQQVTYSQNNVEHIKADLSTVETLSNKKAEEGLEFQNEAVKASQSGKDEDIQAVVNKMKTFVDGFNQELTALKLQSSEVNELRGKMIESNNLGLQLAQEGSSKAPNEQKIQQLQTQVTTTQEQMLDIMQKLQAKVGRTSPATASQPVASEPKVAAKS</sequence>